<dbReference type="CDD" id="cd02440">
    <property type="entry name" value="AdoMet_MTases"/>
    <property type="match status" value="1"/>
</dbReference>
<dbReference type="GO" id="GO:0032259">
    <property type="term" value="P:methylation"/>
    <property type="evidence" value="ECO:0007669"/>
    <property type="project" value="UniProtKB-KW"/>
</dbReference>
<evidence type="ECO:0000256" key="1">
    <source>
        <dbReference type="SAM" id="MobiDB-lite"/>
    </source>
</evidence>
<proteinExistence type="predicted"/>
<dbReference type="Pfam" id="PF01739">
    <property type="entry name" value="CheR"/>
    <property type="match status" value="1"/>
</dbReference>
<dbReference type="InterPro" id="IPR000014">
    <property type="entry name" value="PAS"/>
</dbReference>
<dbReference type="InterPro" id="IPR022642">
    <property type="entry name" value="CheR_C"/>
</dbReference>
<evidence type="ECO:0000313" key="3">
    <source>
        <dbReference type="EMBL" id="AAA98755.1"/>
    </source>
</evidence>
<dbReference type="PROSITE" id="PS50123">
    <property type="entry name" value="CHER"/>
    <property type="match status" value="1"/>
</dbReference>
<dbReference type="Pfam" id="PF03705">
    <property type="entry name" value="CheR_N"/>
    <property type="match status" value="1"/>
</dbReference>
<dbReference type="GO" id="GO:0008757">
    <property type="term" value="F:S-adenosylmethionine-dependent methyltransferase activity"/>
    <property type="evidence" value="ECO:0007669"/>
    <property type="project" value="InterPro"/>
</dbReference>
<reference evidence="3" key="1">
    <citation type="journal article" date="1994" name="Mol. Plant Microbe Interact.">
        <title>Global regulation of expression of antifungal factors by a Pseudomonas fluorescens biological control strain.</title>
        <authorList>
            <person name="Gaffney T.D."/>
            <person name="Lam S.T."/>
            <person name="Ligon J."/>
            <person name="Gates K."/>
            <person name="Frazelle A."/>
            <person name="Maio J."/>
            <person name="Hill S."/>
            <person name="Goodwin S."/>
            <person name="Torkewitz N."/>
            <person name="Allshouse A.M."/>
            <person name="Kempf H.J."/>
            <person name="Becker J.O."/>
        </authorList>
    </citation>
    <scope>NUCLEOTIDE SEQUENCE</scope>
    <source>
        <strain evidence="3">BL915</strain>
    </source>
</reference>
<feature type="region of interest" description="Disordered" evidence="1">
    <location>
        <begin position="271"/>
        <end position="290"/>
    </location>
</feature>
<feature type="region of interest" description="Disordered" evidence="1">
    <location>
        <begin position="410"/>
        <end position="492"/>
    </location>
</feature>
<keyword evidence="3" id="KW-0808">Transferase</keyword>
<feature type="compositionally biased region" description="Polar residues" evidence="1">
    <location>
        <begin position="429"/>
        <end position="451"/>
    </location>
</feature>
<dbReference type="SMART" id="SM00138">
    <property type="entry name" value="MeTrc"/>
    <property type="match status" value="1"/>
</dbReference>
<keyword evidence="3" id="KW-0489">Methyltransferase</keyword>
<dbReference type="InterPro" id="IPR000780">
    <property type="entry name" value="CheR_MeTrfase"/>
</dbReference>
<sequence>MLLRTGTGHDFKHYKRATVLRRIERPLQVTAQPDLAAYHDYLQMHPEETKALLGDMLIGVTNFFRDREAFEALERNVIPALVKSLQDSQPHREDVRIWSAGCSTGEEAYSLAIVASEQMALEACNAKLQVFATDIDDRAIAQGRKGVYPEAIVTDVPPQRMRQYFSRENQHYRVRKEIREKVLFAKHSLLADPPFSQIDLIVCRNLLIYLDRDVQREILQMFHFALRPGGYLFLGSSESADGCQDLFVPVDKRNRIFRVRPNSATVRRAPTMPRRRTCAPSAAPTPWKPSVSRKTSFADIHLRALEKCAPPSMIVDANADILHMSEGAGRFLRYVAGEITRNLLTLIQPELRLELRTTLFQVQQSGVAVTAAGCASSGKRSLVSSTSQPAPSRTRKPTTNMCWWCSRRPRPTHGSCARPAPARRKTRCWPTSSGSCSGPNCTCRTPSSNRKSPARSSRRRTKKCRRSMKSCARPPKSWKPARKSCSRSMKSC</sequence>
<dbReference type="SUPFAM" id="SSF53335">
    <property type="entry name" value="S-adenosyl-L-methionine-dependent methyltransferases"/>
    <property type="match status" value="1"/>
</dbReference>
<name>Q51774_PSEFL</name>
<dbReference type="Gene3D" id="3.40.50.150">
    <property type="entry name" value="Vaccinia Virus protein VP39"/>
    <property type="match status" value="1"/>
</dbReference>
<accession>Q51774</accession>
<dbReference type="AlphaFoldDB" id="Q51774"/>
<evidence type="ECO:0000259" key="2">
    <source>
        <dbReference type="PROSITE" id="PS50123"/>
    </source>
</evidence>
<dbReference type="InterPro" id="IPR029063">
    <property type="entry name" value="SAM-dependent_MTases_sf"/>
</dbReference>
<protein>
    <submittedName>
        <fullName evidence="3">Methyltransferase</fullName>
    </submittedName>
</protein>
<organism evidence="3">
    <name type="scientific">Pseudomonas fluorescens</name>
    <dbReference type="NCBI Taxonomy" id="294"/>
    <lineage>
        <taxon>Bacteria</taxon>
        <taxon>Pseudomonadati</taxon>
        <taxon>Pseudomonadota</taxon>
        <taxon>Gammaproteobacteria</taxon>
        <taxon>Pseudomonadales</taxon>
        <taxon>Pseudomonadaceae</taxon>
        <taxon>Pseudomonas</taxon>
    </lineage>
</organism>
<dbReference type="PRINTS" id="PR00996">
    <property type="entry name" value="CHERMTFRASE"/>
</dbReference>
<feature type="compositionally biased region" description="Basic residues" evidence="1">
    <location>
        <begin position="452"/>
        <end position="468"/>
    </location>
</feature>
<dbReference type="PANTHER" id="PTHR24422:SF27">
    <property type="entry name" value="PROTEIN-GLUTAMATE O-METHYLTRANSFERASE"/>
    <property type="match status" value="1"/>
</dbReference>
<dbReference type="InterPro" id="IPR022641">
    <property type="entry name" value="CheR_N"/>
</dbReference>
<dbReference type="InterPro" id="IPR050903">
    <property type="entry name" value="Bact_Chemotaxis_MeTrfase"/>
</dbReference>
<dbReference type="CDD" id="cd00130">
    <property type="entry name" value="PAS"/>
    <property type="match status" value="1"/>
</dbReference>
<dbReference type="EMBL" id="L29642">
    <property type="protein sequence ID" value="AAA98755.1"/>
    <property type="molecule type" value="Genomic_DNA"/>
</dbReference>
<feature type="domain" description="CheR-type methyltransferase" evidence="2">
    <location>
        <begin position="1"/>
        <end position="270"/>
    </location>
</feature>
<dbReference type="PANTHER" id="PTHR24422">
    <property type="entry name" value="CHEMOTAXIS PROTEIN METHYLTRANSFERASE"/>
    <property type="match status" value="1"/>
</dbReference>
<dbReference type="SUPFAM" id="SSF47757">
    <property type="entry name" value="Chemotaxis receptor methyltransferase CheR, N-terminal domain"/>
    <property type="match status" value="1"/>
</dbReference>